<feature type="domain" description="Choline/carnitine acyltransferase" evidence="6">
    <location>
        <begin position="113"/>
        <end position="733"/>
    </location>
</feature>
<dbReference type="InterPro" id="IPR000542">
    <property type="entry name" value="Carn_acyl_trans"/>
</dbReference>
<feature type="compositionally biased region" description="Basic and acidic residues" evidence="5">
    <location>
        <begin position="1"/>
        <end position="11"/>
    </location>
</feature>
<reference evidence="7 8" key="1">
    <citation type="journal article" date="2016" name="Mol. Biol. Evol.">
        <title>Comparative Genomics of Early-Diverging Mushroom-Forming Fungi Provides Insights into the Origins of Lignocellulose Decay Capabilities.</title>
        <authorList>
            <person name="Nagy L.G."/>
            <person name="Riley R."/>
            <person name="Tritt A."/>
            <person name="Adam C."/>
            <person name="Daum C."/>
            <person name="Floudas D."/>
            <person name="Sun H."/>
            <person name="Yadav J.S."/>
            <person name="Pangilinan J."/>
            <person name="Larsson K.H."/>
            <person name="Matsuura K."/>
            <person name="Barry K."/>
            <person name="Labutti K."/>
            <person name="Kuo R."/>
            <person name="Ohm R.A."/>
            <person name="Bhattacharya S.S."/>
            <person name="Shirouzu T."/>
            <person name="Yoshinaga Y."/>
            <person name="Martin F.M."/>
            <person name="Grigoriev I.V."/>
            <person name="Hibbett D.S."/>
        </authorList>
    </citation>
    <scope>NUCLEOTIDE SEQUENCE [LARGE SCALE GENOMIC DNA]</scope>
    <source>
        <strain evidence="7 8">TUFC12733</strain>
    </source>
</reference>
<dbReference type="FunFam" id="3.30.559.10:FF:000019">
    <property type="entry name" value="Carnitine acetyl transferase"/>
    <property type="match status" value="1"/>
</dbReference>
<keyword evidence="3" id="KW-0012">Acyltransferase</keyword>
<dbReference type="GO" id="GO:0004092">
    <property type="term" value="F:carnitine O-acetyltransferase activity"/>
    <property type="evidence" value="ECO:0007669"/>
    <property type="project" value="TreeGrafter"/>
</dbReference>
<dbReference type="PANTHER" id="PTHR22589:SF29">
    <property type="entry name" value="MITOCHONDRIAL CARNITINE O-ACETYLTRANSFERASE-RELATED"/>
    <property type="match status" value="1"/>
</dbReference>
<sequence length="840" mass="93213">MHRDRDKDRGRSGVLKNPQEAGEFDEAPHQPPGEQEHEQEIAHLDTPRQHIVTLPDGHTLTTDDTDAHMAPSAFVPFVPATNGPDAGGKPNGHTGTHSPGGKTFAGQSKLPKLPIPPLKDTCARYLHALEGLQDAAEHHATEKAVQEFLQPGGEGERIQAVLEQYAGDKDSYIEEFWYESYLSSSDPVVLSLNPYFVLEDDPSPTRGSQLSRAASLIAASLGFIHDLRHELLEPDTFRGRPLDMYQYTRLFGTARIPTQRGCRMESNEGSRHICVIRRGQIYYFDVLDGRSRPVLTEREILSNLQAIAADADALPLHHVAASSIGLLTTENRKVWSGLRDTLNSERRNRMCLKVVDEALFIVCLDDHTPSSVSEMCGNFLCGTYRLEEGVQVGSCTNRWYDKLQIIVCENGAAGINFEHTGVDGHTVLRFAADVYTECLLLLAQSINPSAPTLFKAPLSPHSKSAKSKARFHPGQPQPQAQEEEEHEHIQTTPRKLEWTMTPEVRTGIRFAETRLSDLICQNDCQELEFKEYGKNFITKYGFSPDAFVQMAFQAAYYGLYGRIETTYEPAMTKAFLHGRTEAIRTVQPESVDFIKTYFSEKHTPSQKIAALRKACENHVKLTKACASGLGQDRHMYAMFCLLQREIQANEHGTGLPGTATKLPAIFTDSGYNVLGTSIISTSNCGNPALRLFGFGPVAADGIGVGYIIKDDMISICAATKHLQTRRWLETLRSYLLEAQRMLVHIYRAANERAGSFVDHSGVLRDTRTGEPISLGSLSVDTHAHSSLHDDQDKTPGSVTPNEDMMTTGYSFFDSGEVDLLARPRKRSAYGVGRSLLMSDY</sequence>
<dbReference type="EMBL" id="KV417272">
    <property type="protein sequence ID" value="KZO99306.1"/>
    <property type="molecule type" value="Genomic_DNA"/>
</dbReference>
<dbReference type="STRING" id="1330018.A0A167Q0M7"/>
<gene>
    <name evidence="7" type="ORF">CALVIDRAFT_534283</name>
</gene>
<dbReference type="Pfam" id="PF00755">
    <property type="entry name" value="Carn_acyltransf"/>
    <property type="match status" value="1"/>
</dbReference>
<feature type="region of interest" description="Disordered" evidence="5">
    <location>
        <begin position="1"/>
        <end position="42"/>
    </location>
</feature>
<dbReference type="Gene3D" id="3.30.559.10">
    <property type="entry name" value="Chloramphenicol acetyltransferase-like domain"/>
    <property type="match status" value="1"/>
</dbReference>
<dbReference type="FunFam" id="3.30.559.70:FF:000003">
    <property type="entry name" value="Carnitine acetyl transferase FacC"/>
    <property type="match status" value="1"/>
</dbReference>
<evidence type="ECO:0000313" key="7">
    <source>
        <dbReference type="EMBL" id="KZO99306.1"/>
    </source>
</evidence>
<evidence type="ECO:0000256" key="3">
    <source>
        <dbReference type="ARBA" id="ARBA00023315"/>
    </source>
</evidence>
<comment type="similarity">
    <text evidence="1">Belongs to the carnitine/choline acetyltransferase family.</text>
</comment>
<protein>
    <recommendedName>
        <fullName evidence="6">Choline/carnitine acyltransferase domain-containing protein</fullName>
    </recommendedName>
</protein>
<dbReference type="PROSITE" id="PS00440">
    <property type="entry name" value="ACYLTRANSF_C_2"/>
    <property type="match status" value="1"/>
</dbReference>
<feature type="active site" description="Proton acceptor" evidence="4">
    <location>
        <position position="419"/>
    </location>
</feature>
<accession>A0A167Q0M7</accession>
<evidence type="ECO:0000259" key="6">
    <source>
        <dbReference type="Pfam" id="PF00755"/>
    </source>
</evidence>
<dbReference type="Gene3D" id="3.30.559.70">
    <property type="entry name" value="Choline/Carnitine o-acyltransferase, domain 2"/>
    <property type="match status" value="1"/>
</dbReference>
<feature type="region of interest" description="Disordered" evidence="5">
    <location>
        <begin position="457"/>
        <end position="493"/>
    </location>
</feature>
<dbReference type="GO" id="GO:0009437">
    <property type="term" value="P:carnitine metabolic process"/>
    <property type="evidence" value="ECO:0007669"/>
    <property type="project" value="TreeGrafter"/>
</dbReference>
<evidence type="ECO:0000313" key="8">
    <source>
        <dbReference type="Proteomes" id="UP000076738"/>
    </source>
</evidence>
<dbReference type="InterPro" id="IPR042231">
    <property type="entry name" value="Cho/carn_acyl_trans_2"/>
</dbReference>
<proteinExistence type="inferred from homology"/>
<dbReference type="GO" id="GO:0005739">
    <property type="term" value="C:mitochondrion"/>
    <property type="evidence" value="ECO:0007669"/>
    <property type="project" value="TreeGrafter"/>
</dbReference>
<evidence type="ECO:0000256" key="2">
    <source>
        <dbReference type="ARBA" id="ARBA00022679"/>
    </source>
</evidence>
<organism evidence="7 8">
    <name type="scientific">Calocera viscosa (strain TUFC12733)</name>
    <dbReference type="NCBI Taxonomy" id="1330018"/>
    <lineage>
        <taxon>Eukaryota</taxon>
        <taxon>Fungi</taxon>
        <taxon>Dikarya</taxon>
        <taxon>Basidiomycota</taxon>
        <taxon>Agaricomycotina</taxon>
        <taxon>Dacrymycetes</taxon>
        <taxon>Dacrymycetales</taxon>
        <taxon>Dacrymycetaceae</taxon>
        <taxon>Calocera</taxon>
    </lineage>
</organism>
<evidence type="ECO:0000256" key="5">
    <source>
        <dbReference type="SAM" id="MobiDB-lite"/>
    </source>
</evidence>
<dbReference type="AlphaFoldDB" id="A0A167Q0M7"/>
<evidence type="ECO:0000256" key="4">
    <source>
        <dbReference type="PIRSR" id="PIRSR600542-1"/>
    </source>
</evidence>
<keyword evidence="2" id="KW-0808">Transferase</keyword>
<dbReference type="PANTHER" id="PTHR22589">
    <property type="entry name" value="CARNITINE O-ACYLTRANSFERASE"/>
    <property type="match status" value="1"/>
</dbReference>
<dbReference type="OrthoDB" id="240216at2759"/>
<name>A0A167Q0M7_CALVF</name>
<keyword evidence="8" id="KW-1185">Reference proteome</keyword>
<evidence type="ECO:0000256" key="1">
    <source>
        <dbReference type="ARBA" id="ARBA00005232"/>
    </source>
</evidence>
<dbReference type="SUPFAM" id="SSF52777">
    <property type="entry name" value="CoA-dependent acyltransferases"/>
    <property type="match status" value="2"/>
</dbReference>
<dbReference type="InterPro" id="IPR039551">
    <property type="entry name" value="Cho/carn_acyl_trans"/>
</dbReference>
<dbReference type="InterPro" id="IPR023213">
    <property type="entry name" value="CAT-like_dom_sf"/>
</dbReference>
<dbReference type="Proteomes" id="UP000076738">
    <property type="component" value="Unassembled WGS sequence"/>
</dbReference>
<feature type="region of interest" description="Disordered" evidence="5">
    <location>
        <begin position="79"/>
        <end position="112"/>
    </location>
</feature>